<evidence type="ECO:0000259" key="2">
    <source>
        <dbReference type="Pfam" id="PF07727"/>
    </source>
</evidence>
<accession>A0AAW2RPE1</accession>
<dbReference type="InterPro" id="IPR013103">
    <property type="entry name" value="RVT_2"/>
</dbReference>
<name>A0AAW2RPE1_9LAMI</name>
<evidence type="ECO:0000256" key="1">
    <source>
        <dbReference type="SAM" id="MobiDB-lite"/>
    </source>
</evidence>
<gene>
    <name evidence="3" type="ORF">Scaly_0482700</name>
</gene>
<sequence length="288" mass="31949">MMSACIAKQRGIGRGSAHNSSPTQVLERSTRLSKDEMILRLGDGKAVPAEAVGSLDSRQDEVLLEESSETPQQNHATSFEPLIPTDGVPVLRISTRESGPPETHGEAISDIDSSKWLKAIKSEMDSIGSNQVWSLIDPPKGLRSVGCKWVYKRKLGADEEVTAFKARLVAKAYTERSGVNFEETYLPMDIKTAFLNGFFEEEIFMDQLEGFTFIGEEQKNEHDPCVYKKISGSSVAYLVLYVHDILLIGNDVKMLCDIKSWLSTQFSMKNMGEACYILGIKTIGIDLE</sequence>
<feature type="region of interest" description="Disordered" evidence="1">
    <location>
        <begin position="64"/>
        <end position="84"/>
    </location>
</feature>
<dbReference type="AlphaFoldDB" id="A0AAW2RPE1"/>
<evidence type="ECO:0000313" key="3">
    <source>
        <dbReference type="EMBL" id="KAL0381954.1"/>
    </source>
</evidence>
<reference evidence="3" key="1">
    <citation type="submission" date="2020-06" db="EMBL/GenBank/DDBJ databases">
        <authorList>
            <person name="Li T."/>
            <person name="Hu X."/>
            <person name="Zhang T."/>
            <person name="Song X."/>
            <person name="Zhang H."/>
            <person name="Dai N."/>
            <person name="Sheng W."/>
            <person name="Hou X."/>
            <person name="Wei L."/>
        </authorList>
    </citation>
    <scope>NUCLEOTIDE SEQUENCE</scope>
    <source>
        <strain evidence="3">KEN8</strain>
        <tissue evidence="3">Leaf</tissue>
    </source>
</reference>
<comment type="caution">
    <text evidence="3">The sequence shown here is derived from an EMBL/GenBank/DDBJ whole genome shotgun (WGS) entry which is preliminary data.</text>
</comment>
<feature type="domain" description="Reverse transcriptase Ty1/copia-type" evidence="2">
    <location>
        <begin position="224"/>
        <end position="283"/>
    </location>
</feature>
<dbReference type="Pfam" id="PF07727">
    <property type="entry name" value="RVT_2"/>
    <property type="match status" value="2"/>
</dbReference>
<dbReference type="EMBL" id="JACGWM010000003">
    <property type="protein sequence ID" value="KAL0381954.1"/>
    <property type="molecule type" value="Genomic_DNA"/>
</dbReference>
<organism evidence="3">
    <name type="scientific">Sesamum calycinum</name>
    <dbReference type="NCBI Taxonomy" id="2727403"/>
    <lineage>
        <taxon>Eukaryota</taxon>
        <taxon>Viridiplantae</taxon>
        <taxon>Streptophyta</taxon>
        <taxon>Embryophyta</taxon>
        <taxon>Tracheophyta</taxon>
        <taxon>Spermatophyta</taxon>
        <taxon>Magnoliopsida</taxon>
        <taxon>eudicotyledons</taxon>
        <taxon>Gunneridae</taxon>
        <taxon>Pentapetalae</taxon>
        <taxon>asterids</taxon>
        <taxon>lamiids</taxon>
        <taxon>Lamiales</taxon>
        <taxon>Pedaliaceae</taxon>
        <taxon>Sesamum</taxon>
    </lineage>
</organism>
<feature type="domain" description="Reverse transcriptase Ty1/copia-type" evidence="2">
    <location>
        <begin position="130"/>
        <end position="187"/>
    </location>
</feature>
<protein>
    <submittedName>
        <fullName evidence="3">Retrovirus-related Pol polyprotein from transposon RE1</fullName>
    </submittedName>
</protein>
<reference evidence="3" key="2">
    <citation type="journal article" date="2024" name="Plant">
        <title>Genomic evolution and insights into agronomic trait innovations of Sesamum species.</title>
        <authorList>
            <person name="Miao H."/>
            <person name="Wang L."/>
            <person name="Qu L."/>
            <person name="Liu H."/>
            <person name="Sun Y."/>
            <person name="Le M."/>
            <person name="Wang Q."/>
            <person name="Wei S."/>
            <person name="Zheng Y."/>
            <person name="Lin W."/>
            <person name="Duan Y."/>
            <person name="Cao H."/>
            <person name="Xiong S."/>
            <person name="Wang X."/>
            <person name="Wei L."/>
            <person name="Li C."/>
            <person name="Ma Q."/>
            <person name="Ju M."/>
            <person name="Zhao R."/>
            <person name="Li G."/>
            <person name="Mu C."/>
            <person name="Tian Q."/>
            <person name="Mei H."/>
            <person name="Zhang T."/>
            <person name="Gao T."/>
            <person name="Zhang H."/>
        </authorList>
    </citation>
    <scope>NUCLEOTIDE SEQUENCE</scope>
    <source>
        <strain evidence="3">KEN8</strain>
    </source>
</reference>
<feature type="compositionally biased region" description="Polar residues" evidence="1">
    <location>
        <begin position="17"/>
        <end position="27"/>
    </location>
</feature>
<proteinExistence type="predicted"/>
<feature type="region of interest" description="Disordered" evidence="1">
    <location>
        <begin position="1"/>
        <end position="31"/>
    </location>
</feature>